<keyword evidence="2" id="KW-1185">Reference proteome</keyword>
<name>A0A2T7PCI0_POMCA</name>
<dbReference type="AlphaFoldDB" id="A0A2T7PCI0"/>
<dbReference type="PANTHER" id="PTHR37431:SF3">
    <property type="entry name" value="DUF19 DOMAIN-CONTAINING PROTEIN"/>
    <property type="match status" value="1"/>
</dbReference>
<reference evidence="1 2" key="1">
    <citation type="submission" date="2018-04" db="EMBL/GenBank/DDBJ databases">
        <title>The genome of golden apple snail Pomacea canaliculata provides insight into stress tolerance and invasive adaptation.</title>
        <authorList>
            <person name="Liu C."/>
            <person name="Liu B."/>
            <person name="Ren Y."/>
            <person name="Zhang Y."/>
            <person name="Wang H."/>
            <person name="Li S."/>
            <person name="Jiang F."/>
            <person name="Yin L."/>
            <person name="Zhang G."/>
            <person name="Qian W."/>
            <person name="Fan W."/>
        </authorList>
    </citation>
    <scope>NUCLEOTIDE SEQUENCE [LARGE SCALE GENOMIC DNA]</scope>
    <source>
        <strain evidence="1">SZHN2017</strain>
        <tissue evidence="1">Muscle</tissue>
    </source>
</reference>
<dbReference type="PANTHER" id="PTHR37431">
    <property type="entry name" value="PROTEIN CBG06927"/>
    <property type="match status" value="1"/>
</dbReference>
<proteinExistence type="predicted"/>
<protein>
    <recommendedName>
        <fullName evidence="3">DUF19 domain-containing protein</fullName>
    </recommendedName>
</protein>
<comment type="caution">
    <text evidence="1">The sequence shown here is derived from an EMBL/GenBank/DDBJ whole genome shotgun (WGS) entry which is preliminary data.</text>
</comment>
<evidence type="ECO:0000313" key="2">
    <source>
        <dbReference type="Proteomes" id="UP000245119"/>
    </source>
</evidence>
<dbReference type="Proteomes" id="UP000245119">
    <property type="component" value="Linkage Group LG5"/>
</dbReference>
<sequence length="299" mass="32834">MSNAVQVSTQELHKCHAGNCEHRYKGLAQYRQFTPAVDRSALTRRCFLNSLRHEVVCLGSAGPLPYRSLALFAIPPYKKRESSCDESQAMLCVLPLLEYSNPFSGSKLEELSDAKTLEQQCSLLDSAKDCMSNFISDCYPSEAVDITVQTLESVVGYVCSAEGKDALLSESECFANADIESSMQRCTDPLDLELQQAVVQLQANPQADTEIICRPIDNFATCATQRVRAECSQKAVNFVRNLISRVTTPIKSTIGCNSQARLVRFAGYLVTVDVSSSNTTEKNDSSNSAIFYVKKGAGF</sequence>
<accession>A0A2T7PCI0</accession>
<organism evidence="1 2">
    <name type="scientific">Pomacea canaliculata</name>
    <name type="common">Golden apple snail</name>
    <dbReference type="NCBI Taxonomy" id="400727"/>
    <lineage>
        <taxon>Eukaryota</taxon>
        <taxon>Metazoa</taxon>
        <taxon>Spiralia</taxon>
        <taxon>Lophotrochozoa</taxon>
        <taxon>Mollusca</taxon>
        <taxon>Gastropoda</taxon>
        <taxon>Caenogastropoda</taxon>
        <taxon>Architaenioglossa</taxon>
        <taxon>Ampullarioidea</taxon>
        <taxon>Ampullariidae</taxon>
        <taxon>Pomacea</taxon>
    </lineage>
</organism>
<evidence type="ECO:0000313" key="1">
    <source>
        <dbReference type="EMBL" id="PVD31117.1"/>
    </source>
</evidence>
<gene>
    <name evidence="1" type="ORF">C0Q70_10395</name>
</gene>
<evidence type="ECO:0008006" key="3">
    <source>
        <dbReference type="Google" id="ProtNLM"/>
    </source>
</evidence>
<dbReference type="EMBL" id="PZQS01000005">
    <property type="protein sequence ID" value="PVD31117.1"/>
    <property type="molecule type" value="Genomic_DNA"/>
</dbReference>